<dbReference type="InterPro" id="IPR051396">
    <property type="entry name" value="Bact_Antivir_Def_Nuclease"/>
</dbReference>
<dbReference type="SUPFAM" id="SSF52540">
    <property type="entry name" value="P-loop containing nucleoside triphosphate hydrolases"/>
    <property type="match status" value="1"/>
</dbReference>
<dbReference type="Proteomes" id="UP000722625">
    <property type="component" value="Unassembled WGS sequence"/>
</dbReference>
<protein>
    <submittedName>
        <fullName evidence="1">AAA family ATPase</fullName>
    </submittedName>
</protein>
<evidence type="ECO:0000313" key="1">
    <source>
        <dbReference type="EMBL" id="MBS7231201.1"/>
    </source>
</evidence>
<organism evidence="1 2">
    <name type="scientific">Flavobacterium psychroterrae</name>
    <dbReference type="NCBI Taxonomy" id="2133767"/>
    <lineage>
        <taxon>Bacteria</taxon>
        <taxon>Pseudomonadati</taxon>
        <taxon>Bacteroidota</taxon>
        <taxon>Flavobacteriia</taxon>
        <taxon>Flavobacteriales</taxon>
        <taxon>Flavobacteriaceae</taxon>
        <taxon>Flavobacterium</taxon>
    </lineage>
</organism>
<reference evidence="1 2" key="1">
    <citation type="journal article" date="2018" name="Int. J. Syst. Evol. Microbiol.">
        <title>Flavobacterium chryseum sp. nov. and Flavobacterium psychroterrae sp. nov., novel environmental bacteria isolated from Antarctica.</title>
        <authorList>
            <person name="Kralova S."/>
            <person name="Svec P."/>
            <person name="Busse H.J."/>
            <person name="Stankova E."/>
            <person name="Vaczi P."/>
            <person name="Sedlacek I."/>
        </authorList>
    </citation>
    <scope>NUCLEOTIDE SEQUENCE [LARGE SCALE GENOMIC DNA]</scope>
    <source>
        <strain evidence="1 2">CCM 8827</strain>
    </source>
</reference>
<dbReference type="InterPro" id="IPR027417">
    <property type="entry name" value="P-loop_NTPase"/>
</dbReference>
<accession>A0ABS5PBT9</accession>
<evidence type="ECO:0000313" key="2">
    <source>
        <dbReference type="Proteomes" id="UP000722625"/>
    </source>
</evidence>
<comment type="caution">
    <text evidence="1">The sequence shown here is derived from an EMBL/GenBank/DDBJ whole genome shotgun (WGS) entry which is preliminary data.</text>
</comment>
<dbReference type="PANTHER" id="PTHR43581">
    <property type="entry name" value="ATP/GTP PHOSPHATASE"/>
    <property type="match status" value="1"/>
</dbReference>
<dbReference type="Gene3D" id="3.40.50.300">
    <property type="entry name" value="P-loop containing nucleotide triphosphate hydrolases"/>
    <property type="match status" value="1"/>
</dbReference>
<proteinExistence type="predicted"/>
<keyword evidence="2" id="KW-1185">Reference proteome</keyword>
<name>A0ABS5PBT9_9FLAO</name>
<sequence>MKESIIIKNLGPLKDISIEEIKPFTVFIGESGSGKSTLMKVISLFRWIYKMQNIYSYLKISNVNIPFEFKSDIHSYFENSGIDEFITPNTQIIYKATFDKNVNYEIKFLGMNTLSFSNQTINASYLSFNKISFISETRNIIPLWSNSISSLTGGNLGFYFQEVFKDFDLASSSIKKIELKHLDLKFFVDKNPFGKTYKIESNTNEKFNIEFRNSSSGTQTSVPILLISQFFAKNFKFEDSFNTSILKYLSSTDSLTEFKAVKNLSDLNKKIYIHIEEPELSLFPDAQCKLIDNLVENCFISNTNPVELLISTHSPYIINYLNLLIKRFDENIKEARYNYDELAVYQVANGTLINLMAQNERLVNTNPLSDTINDIYNEYEKLG</sequence>
<dbReference type="EMBL" id="JAGYVZ010000007">
    <property type="protein sequence ID" value="MBS7231201.1"/>
    <property type="molecule type" value="Genomic_DNA"/>
</dbReference>
<dbReference type="RefSeq" id="WP_213298262.1">
    <property type="nucleotide sequence ID" value="NZ_JAGYVZ010000007.1"/>
</dbReference>
<gene>
    <name evidence="1" type="ORF">KHA90_09195</name>
</gene>
<dbReference type="PANTHER" id="PTHR43581:SF4">
    <property type="entry name" value="ATP_GTP PHOSPHATASE"/>
    <property type="match status" value="1"/>
</dbReference>